<dbReference type="AlphaFoldDB" id="R7ZR71"/>
<dbReference type="RefSeq" id="WP_010855098.1">
    <property type="nucleotide sequence ID" value="NZ_AQHR01000085.1"/>
</dbReference>
<accession>R7ZR71</accession>
<evidence type="ECO:0000259" key="4">
    <source>
        <dbReference type="Pfam" id="PF12740"/>
    </source>
</evidence>
<feature type="domain" description="PET hydrolase/cutinase-like" evidence="4">
    <location>
        <begin position="134"/>
        <end position="235"/>
    </location>
</feature>
<dbReference type="OrthoDB" id="9814760at2"/>
<dbReference type="SUPFAM" id="SSF53474">
    <property type="entry name" value="alpha/beta-Hydrolases"/>
    <property type="match status" value="1"/>
</dbReference>
<sequence length="432" mass="47641">MIHILRNYLFGFVLSGIGFSVAYAQSADFVYGDLLPDAPELAARGEFSVGVRTVTWSNPNQWDIQSFAADSTPRYDRQITVEIWYPSGAEKGAGLTVYEDAMGINGDPNRPLIPFKFQGRSLRDAEPFLPAGPFPLVIVSHGFLGSRYLMSYLTENLASKGYVVVAIDHPESTFQQPGKFVSTLYYRALDDLYVLDQVAKYADGQSGSFLSGLVDVNRTALVGYSMGGYGVLNAAGAGYSQMLGRMVAQFAGGSSIMDNRIFSHPGYVPLTDTRVKAIVAFAPWGMQRGAWDEDGLKGVSIPTFLVAGDQDDISGYEDGVKAIYQGLSNSRRYMLVYQQARHNVAPNPPPTASFADGIHGEEYMRYAEPVWDERRINNINQHFLTAFLGIYLKDEQGLAEYLDLSVDSLSETWKGFKPRTSIGMQLHRASPE</sequence>
<name>R7ZR71_9BACT</name>
<proteinExistence type="predicted"/>
<keyword evidence="5" id="KW-0449">Lipoprotein</keyword>
<comment type="caution">
    <text evidence="5">The sequence shown here is derived from an EMBL/GenBank/DDBJ whole genome shotgun (WGS) entry which is preliminary data.</text>
</comment>
<evidence type="ECO:0000313" key="6">
    <source>
        <dbReference type="Proteomes" id="UP000013909"/>
    </source>
</evidence>
<dbReference type="InterPro" id="IPR041127">
    <property type="entry name" value="PET_hydrolase/cutinase-like"/>
</dbReference>
<dbReference type="Gene3D" id="3.40.50.1820">
    <property type="entry name" value="alpha/beta hydrolase"/>
    <property type="match status" value="1"/>
</dbReference>
<dbReference type="STRING" id="1232681.ADIS_2964"/>
<gene>
    <name evidence="5" type="ORF">ADIS_2964</name>
</gene>
<dbReference type="Proteomes" id="UP000013909">
    <property type="component" value="Unassembled WGS sequence"/>
</dbReference>
<dbReference type="Pfam" id="PF12740">
    <property type="entry name" value="PETase"/>
    <property type="match status" value="1"/>
</dbReference>
<dbReference type="PANTHER" id="PTHR10272:SF0">
    <property type="entry name" value="PLATELET-ACTIVATING FACTOR ACETYLHYDROLASE"/>
    <property type="match status" value="1"/>
</dbReference>
<dbReference type="PATRIC" id="fig|1288963.3.peg.2955"/>
<keyword evidence="6" id="KW-1185">Reference proteome</keyword>
<reference evidence="5 6" key="1">
    <citation type="submission" date="2013-02" db="EMBL/GenBank/DDBJ databases">
        <title>A novel strain isolated from Lonar lake, Maharashtra, India.</title>
        <authorList>
            <person name="Singh A."/>
        </authorList>
    </citation>
    <scope>NUCLEOTIDE SEQUENCE [LARGE SCALE GENOMIC DNA]</scope>
    <source>
        <strain evidence="5 6">AK24</strain>
    </source>
</reference>
<dbReference type="GO" id="GO:0003847">
    <property type="term" value="F:1-alkyl-2-acetylglycerophosphocholine esterase activity"/>
    <property type="evidence" value="ECO:0007669"/>
    <property type="project" value="TreeGrafter"/>
</dbReference>
<evidence type="ECO:0000256" key="3">
    <source>
        <dbReference type="ARBA" id="ARBA00023098"/>
    </source>
</evidence>
<protein>
    <submittedName>
        <fullName evidence="5">Putative lipoprotein signal peptide</fullName>
    </submittedName>
</protein>
<evidence type="ECO:0000313" key="5">
    <source>
        <dbReference type="EMBL" id="EON76514.1"/>
    </source>
</evidence>
<organism evidence="5 6">
    <name type="scientific">Lunatimonas lonarensis</name>
    <dbReference type="NCBI Taxonomy" id="1232681"/>
    <lineage>
        <taxon>Bacteria</taxon>
        <taxon>Pseudomonadati</taxon>
        <taxon>Bacteroidota</taxon>
        <taxon>Cytophagia</taxon>
        <taxon>Cytophagales</taxon>
        <taxon>Cyclobacteriaceae</taxon>
    </lineage>
</organism>
<evidence type="ECO:0000256" key="1">
    <source>
        <dbReference type="ARBA" id="ARBA00022801"/>
    </source>
</evidence>
<dbReference type="EMBL" id="AQHR01000085">
    <property type="protein sequence ID" value="EON76514.1"/>
    <property type="molecule type" value="Genomic_DNA"/>
</dbReference>
<dbReference type="InterPro" id="IPR029058">
    <property type="entry name" value="AB_hydrolase_fold"/>
</dbReference>
<dbReference type="PANTHER" id="PTHR10272">
    <property type="entry name" value="PLATELET-ACTIVATING FACTOR ACETYLHYDROLASE"/>
    <property type="match status" value="1"/>
</dbReference>
<evidence type="ECO:0000256" key="2">
    <source>
        <dbReference type="ARBA" id="ARBA00022963"/>
    </source>
</evidence>
<keyword evidence="1" id="KW-0378">Hydrolase</keyword>
<keyword evidence="2" id="KW-0442">Lipid degradation</keyword>
<keyword evidence="3" id="KW-0443">Lipid metabolism</keyword>
<dbReference type="GO" id="GO:0016042">
    <property type="term" value="P:lipid catabolic process"/>
    <property type="evidence" value="ECO:0007669"/>
    <property type="project" value="UniProtKB-KW"/>
</dbReference>